<reference evidence="1" key="1">
    <citation type="submission" date="2023-07" db="EMBL/GenBank/DDBJ databases">
        <title>draft genome sequence of fig (Ficus carica).</title>
        <authorList>
            <person name="Takahashi T."/>
            <person name="Nishimura K."/>
        </authorList>
    </citation>
    <scope>NUCLEOTIDE SEQUENCE</scope>
</reference>
<proteinExistence type="predicted"/>
<sequence>MAALESTLAVLDQADVIKSSATILTRARDEGCHEGDAILIESEGGVATSLSHP</sequence>
<dbReference type="AlphaFoldDB" id="A0AA88D1S5"/>
<gene>
    <name evidence="1" type="ORF">TIFTF001_010074</name>
</gene>
<name>A0AA88D1S5_FICCA</name>
<organism evidence="1 2">
    <name type="scientific">Ficus carica</name>
    <name type="common">Common fig</name>
    <dbReference type="NCBI Taxonomy" id="3494"/>
    <lineage>
        <taxon>Eukaryota</taxon>
        <taxon>Viridiplantae</taxon>
        <taxon>Streptophyta</taxon>
        <taxon>Embryophyta</taxon>
        <taxon>Tracheophyta</taxon>
        <taxon>Spermatophyta</taxon>
        <taxon>Magnoliopsida</taxon>
        <taxon>eudicotyledons</taxon>
        <taxon>Gunneridae</taxon>
        <taxon>Pentapetalae</taxon>
        <taxon>rosids</taxon>
        <taxon>fabids</taxon>
        <taxon>Rosales</taxon>
        <taxon>Moraceae</taxon>
        <taxon>Ficeae</taxon>
        <taxon>Ficus</taxon>
    </lineage>
</organism>
<evidence type="ECO:0000313" key="2">
    <source>
        <dbReference type="Proteomes" id="UP001187192"/>
    </source>
</evidence>
<dbReference type="Proteomes" id="UP001187192">
    <property type="component" value="Unassembled WGS sequence"/>
</dbReference>
<comment type="caution">
    <text evidence="1">The sequence shown here is derived from an EMBL/GenBank/DDBJ whole genome shotgun (WGS) entry which is preliminary data.</text>
</comment>
<accession>A0AA88D1S5</accession>
<keyword evidence="2" id="KW-1185">Reference proteome</keyword>
<dbReference type="EMBL" id="BTGU01000011">
    <property type="protein sequence ID" value="GMN40825.1"/>
    <property type="molecule type" value="Genomic_DNA"/>
</dbReference>
<protein>
    <submittedName>
        <fullName evidence="1">Uncharacterized protein</fullName>
    </submittedName>
</protein>
<evidence type="ECO:0000313" key="1">
    <source>
        <dbReference type="EMBL" id="GMN40825.1"/>
    </source>
</evidence>